<accession>A0AAW1NRN6</accession>
<sequence>MGVTTSSPDQLGLDQDEPVVEGVRVTSGLLAQLSGSRRRAVPARPSGPPIVVNEPPGEPSRTEEEVLALMRRDRELQQALQRSRRAGDLLLKAEEDEVAAVNQLVSDLLQKEYRGPVREAPCRREHAKCLQCYQHNPADPLKCATAVQAYAQCAHAAQATPVR</sequence>
<dbReference type="PANTHER" id="PTHR47587:SF2">
    <property type="entry name" value="OS05G0103500 PROTEIN"/>
    <property type="match status" value="1"/>
</dbReference>
<evidence type="ECO:0000256" key="1">
    <source>
        <dbReference type="SAM" id="MobiDB-lite"/>
    </source>
</evidence>
<gene>
    <name evidence="2" type="ORF">WJX73_008922</name>
</gene>
<keyword evidence="3" id="KW-1185">Reference proteome</keyword>
<comment type="caution">
    <text evidence="2">The sequence shown here is derived from an EMBL/GenBank/DDBJ whole genome shotgun (WGS) entry which is preliminary data.</text>
</comment>
<organism evidence="2 3">
    <name type="scientific">Symbiochloris irregularis</name>
    <dbReference type="NCBI Taxonomy" id="706552"/>
    <lineage>
        <taxon>Eukaryota</taxon>
        <taxon>Viridiplantae</taxon>
        <taxon>Chlorophyta</taxon>
        <taxon>core chlorophytes</taxon>
        <taxon>Trebouxiophyceae</taxon>
        <taxon>Trebouxiales</taxon>
        <taxon>Trebouxiaceae</taxon>
        <taxon>Symbiochloris</taxon>
    </lineage>
</organism>
<dbReference type="Proteomes" id="UP001465755">
    <property type="component" value="Unassembled WGS sequence"/>
</dbReference>
<reference evidence="2 3" key="1">
    <citation type="journal article" date="2024" name="Nat. Commun.">
        <title>Phylogenomics reveals the evolutionary origins of lichenization in chlorophyte algae.</title>
        <authorList>
            <person name="Puginier C."/>
            <person name="Libourel C."/>
            <person name="Otte J."/>
            <person name="Skaloud P."/>
            <person name="Haon M."/>
            <person name="Grisel S."/>
            <person name="Petersen M."/>
            <person name="Berrin J.G."/>
            <person name="Delaux P.M."/>
            <person name="Dal Grande F."/>
            <person name="Keller J."/>
        </authorList>
    </citation>
    <scope>NUCLEOTIDE SEQUENCE [LARGE SCALE GENOMIC DNA]</scope>
    <source>
        <strain evidence="2 3">SAG 2036</strain>
    </source>
</reference>
<dbReference type="AlphaFoldDB" id="A0AAW1NRN6"/>
<feature type="region of interest" description="Disordered" evidence="1">
    <location>
        <begin position="34"/>
        <end position="61"/>
    </location>
</feature>
<protein>
    <submittedName>
        <fullName evidence="2">Uncharacterized protein</fullName>
    </submittedName>
</protein>
<dbReference type="EMBL" id="JALJOQ010000167">
    <property type="protein sequence ID" value="KAK9792073.1"/>
    <property type="molecule type" value="Genomic_DNA"/>
</dbReference>
<proteinExistence type="predicted"/>
<evidence type="ECO:0000313" key="2">
    <source>
        <dbReference type="EMBL" id="KAK9792073.1"/>
    </source>
</evidence>
<name>A0AAW1NRN6_9CHLO</name>
<dbReference type="PANTHER" id="PTHR47587">
    <property type="entry name" value="OS05G0103500 PROTEIN"/>
    <property type="match status" value="1"/>
</dbReference>
<evidence type="ECO:0000313" key="3">
    <source>
        <dbReference type="Proteomes" id="UP001465755"/>
    </source>
</evidence>